<dbReference type="AlphaFoldDB" id="A0A074K3N9"/>
<dbReference type="EMBL" id="AUND01000001">
    <property type="protein sequence ID" value="KEO56142.1"/>
    <property type="molecule type" value="Genomic_DNA"/>
</dbReference>
<evidence type="ECO:0000256" key="1">
    <source>
        <dbReference type="SAM" id="MobiDB-lite"/>
    </source>
</evidence>
<evidence type="ECO:0000313" key="4">
    <source>
        <dbReference type="Proteomes" id="UP000027432"/>
    </source>
</evidence>
<name>A0A074K3N9_9RHOB</name>
<evidence type="ECO:0008006" key="5">
    <source>
        <dbReference type="Google" id="ProtNLM"/>
    </source>
</evidence>
<keyword evidence="2" id="KW-0732">Signal</keyword>
<sequence length="124" mass="13358">MRFVLILPLALAACAPGARAPSWPDKVHLTGMRMEVSFNDGTLCQTEIEGTFSGTLTDCPYPMSYEVTGYKPSYLSTAPGGAGDLFEPYAKVRLTTPSGMSWRFETPQPIPTKDQGAGQLKLPG</sequence>
<feature type="region of interest" description="Disordered" evidence="1">
    <location>
        <begin position="100"/>
        <end position="124"/>
    </location>
</feature>
<comment type="caution">
    <text evidence="3">The sequence shown here is derived from an EMBL/GenBank/DDBJ whole genome shotgun (WGS) entry which is preliminary data.</text>
</comment>
<evidence type="ECO:0000313" key="3">
    <source>
        <dbReference type="EMBL" id="KEO56142.1"/>
    </source>
</evidence>
<protein>
    <recommendedName>
        <fullName evidence="5">Lipoprotein</fullName>
    </recommendedName>
</protein>
<proteinExistence type="predicted"/>
<organism evidence="3 4">
    <name type="scientific">Thioclava pacifica DSM 10166</name>
    <dbReference type="NCBI Taxonomy" id="1353537"/>
    <lineage>
        <taxon>Bacteria</taxon>
        <taxon>Pseudomonadati</taxon>
        <taxon>Pseudomonadota</taxon>
        <taxon>Alphaproteobacteria</taxon>
        <taxon>Rhodobacterales</taxon>
        <taxon>Paracoccaceae</taxon>
        <taxon>Thioclava</taxon>
    </lineage>
</organism>
<dbReference type="STRING" id="1353537.TP2_01085"/>
<dbReference type="eggNOG" id="ENOG5033ES2">
    <property type="taxonomic scope" value="Bacteria"/>
</dbReference>
<feature type="chain" id="PRO_5001696872" description="Lipoprotein" evidence="2">
    <location>
        <begin position="21"/>
        <end position="124"/>
    </location>
</feature>
<keyword evidence="4" id="KW-1185">Reference proteome</keyword>
<reference evidence="3 4" key="1">
    <citation type="submission" date="2013-07" db="EMBL/GenBank/DDBJ databases">
        <title>Thioclava pacifica DSM 10166 Genome Sequencing.</title>
        <authorList>
            <person name="Lai Q."/>
            <person name="Shao Z."/>
        </authorList>
    </citation>
    <scope>NUCLEOTIDE SEQUENCE [LARGE SCALE GENOMIC DNA]</scope>
    <source>
        <strain evidence="3 4">DSM 10166</strain>
    </source>
</reference>
<dbReference type="OrthoDB" id="7868444at2"/>
<dbReference type="RefSeq" id="WP_038072438.1">
    <property type="nucleotide sequence ID" value="NZ_AUND01000001.1"/>
</dbReference>
<feature type="signal peptide" evidence="2">
    <location>
        <begin position="1"/>
        <end position="20"/>
    </location>
</feature>
<dbReference type="Proteomes" id="UP000027432">
    <property type="component" value="Unassembled WGS sequence"/>
</dbReference>
<evidence type="ECO:0000256" key="2">
    <source>
        <dbReference type="SAM" id="SignalP"/>
    </source>
</evidence>
<accession>A0A074K3N9</accession>
<gene>
    <name evidence="3" type="ORF">TP2_01085</name>
</gene>